<dbReference type="CDD" id="cd05402">
    <property type="entry name" value="NT_PAP_TUTase"/>
    <property type="match status" value="1"/>
</dbReference>
<dbReference type="AlphaFoldDB" id="A0A068RXU8"/>
<proteinExistence type="inferred from homology"/>
<dbReference type="InterPro" id="IPR007010">
    <property type="entry name" value="PolA_pol_RNA-bd_dom"/>
</dbReference>
<dbReference type="Gene3D" id="3.30.70.590">
    <property type="entry name" value="Poly(A) polymerase predicted RNA binding domain"/>
    <property type="match status" value="1"/>
</dbReference>
<evidence type="ECO:0000313" key="17">
    <source>
        <dbReference type="Proteomes" id="UP000027586"/>
    </source>
</evidence>
<evidence type="ECO:0000256" key="8">
    <source>
        <dbReference type="ARBA" id="ARBA00022723"/>
    </source>
</evidence>
<dbReference type="PANTHER" id="PTHR10682">
    <property type="entry name" value="POLY A POLYMERASE"/>
    <property type="match status" value="1"/>
</dbReference>
<accession>A0A068RXU8</accession>
<evidence type="ECO:0000256" key="9">
    <source>
        <dbReference type="ARBA" id="ARBA00022741"/>
    </source>
</evidence>
<sequence>MDDYLLSHRVIESHVHLRKREMVLSLLRLLIPRLSEEIAWEHNIKADEIDCQIMPFGSYGLGAHLADSDMDLVFLGAAHVRRRDFFLFFPDLLKDQATIEDVEVVADAKVPIIRCTVDSIPVDISFVRLKVTTIPHDINLLDNTLLEGLDEGCLRSLDGPRTMQFIMQQVRDTDIPTFRIAIQAIKYWARQRDIYDKQMGYLNGMAWTLLLLKTYMTYQQQSPGGSVTVMELLLLFFNMWANWPWTAPVILTDLIPSYNGTRIEYRSLTQFENAVMPIVTPCYPVKNAAPAVTKSTLKALSNELIRAHLVLSSQQSQDKMLSKLFKPLNLLTGYKHFIKIIVNADTCSTHESWLIKMPSLIPRFTECLESTPELREIRPYSKILIRSPIHYNTREQKLAIQHCEPSKELPDDKVSKLEPGLLHRSCYLICLKVVSAGPDERYTLDLSSQITQFRRVIDSQRGGKKESDLVVNIISGKRKDVAQLLHEHAL</sequence>
<dbReference type="GO" id="GO:0046872">
    <property type="term" value="F:metal ion binding"/>
    <property type="evidence" value="ECO:0007669"/>
    <property type="project" value="UniProtKB-KW"/>
</dbReference>
<evidence type="ECO:0000256" key="2">
    <source>
        <dbReference type="ARBA" id="ARBA00001946"/>
    </source>
</evidence>
<evidence type="ECO:0000256" key="5">
    <source>
        <dbReference type="ARBA" id="ARBA00012388"/>
    </source>
</evidence>
<dbReference type="GO" id="GO:0006397">
    <property type="term" value="P:mRNA processing"/>
    <property type="evidence" value="ECO:0007669"/>
    <property type="project" value="UniProtKB-KW"/>
</dbReference>
<evidence type="ECO:0000256" key="10">
    <source>
        <dbReference type="ARBA" id="ARBA00022840"/>
    </source>
</evidence>
<keyword evidence="17" id="KW-1185">Reference proteome</keyword>
<dbReference type="Gene3D" id="3.30.460.10">
    <property type="entry name" value="Beta Polymerase, domain 2"/>
    <property type="match status" value="1"/>
</dbReference>
<feature type="domain" description="Poly(A) polymerase RNA-binding" evidence="13">
    <location>
        <begin position="333"/>
        <end position="486"/>
    </location>
</feature>
<evidence type="ECO:0000256" key="6">
    <source>
        <dbReference type="ARBA" id="ARBA00022664"/>
    </source>
</evidence>
<dbReference type="GO" id="GO:0005524">
    <property type="term" value="F:ATP binding"/>
    <property type="evidence" value="ECO:0007669"/>
    <property type="project" value="UniProtKB-KW"/>
</dbReference>
<comment type="similarity">
    <text evidence="4">Belongs to the poly(A) polymerase family.</text>
</comment>
<evidence type="ECO:0000256" key="1">
    <source>
        <dbReference type="ARBA" id="ARBA00001936"/>
    </source>
</evidence>
<dbReference type="SUPFAM" id="SSF55003">
    <property type="entry name" value="PAP/Archaeal CCA-adding enzyme, C-terminal domain"/>
    <property type="match status" value="1"/>
</dbReference>
<dbReference type="InterPro" id="IPR043519">
    <property type="entry name" value="NT_sf"/>
</dbReference>
<keyword evidence="7" id="KW-0808">Transferase</keyword>
<name>A0A068RXU8_9FUNG</name>
<keyword evidence="12" id="KW-0539">Nucleus</keyword>
<evidence type="ECO:0000256" key="11">
    <source>
        <dbReference type="ARBA" id="ARBA00022842"/>
    </source>
</evidence>
<keyword evidence="6" id="KW-0507">mRNA processing</keyword>
<evidence type="ECO:0000313" key="16">
    <source>
        <dbReference type="EMBL" id="CDH54525.1"/>
    </source>
</evidence>
<dbReference type="SUPFAM" id="SSF81301">
    <property type="entry name" value="Nucleotidyltransferase"/>
    <property type="match status" value="1"/>
</dbReference>
<keyword evidence="10" id="KW-0067">ATP-binding</keyword>
<evidence type="ECO:0000259" key="14">
    <source>
        <dbReference type="Pfam" id="PF04928"/>
    </source>
</evidence>
<dbReference type="InterPro" id="IPR011068">
    <property type="entry name" value="NuclTrfase_I-like_C"/>
</dbReference>
<dbReference type="Pfam" id="PF04928">
    <property type="entry name" value="PAP_central"/>
    <property type="match status" value="1"/>
</dbReference>
<evidence type="ECO:0000256" key="3">
    <source>
        <dbReference type="ARBA" id="ARBA00004123"/>
    </source>
</evidence>
<dbReference type="EMBL" id="CBTN010000023">
    <property type="protein sequence ID" value="CDH54525.1"/>
    <property type="molecule type" value="Genomic_DNA"/>
</dbReference>
<feature type="domain" description="Poly(A) polymerase central" evidence="14">
    <location>
        <begin position="177"/>
        <end position="326"/>
    </location>
</feature>
<dbReference type="STRING" id="1263082.A0A068RXU8"/>
<evidence type="ECO:0000256" key="7">
    <source>
        <dbReference type="ARBA" id="ARBA00022679"/>
    </source>
</evidence>
<dbReference type="OrthoDB" id="10263155at2759"/>
<dbReference type="Gene3D" id="1.10.1410.10">
    <property type="match status" value="1"/>
</dbReference>
<dbReference type="VEuPathDB" id="FungiDB:LCOR_05765.1"/>
<evidence type="ECO:0000256" key="4">
    <source>
        <dbReference type="ARBA" id="ARBA00010912"/>
    </source>
</evidence>
<dbReference type="GO" id="GO:0031123">
    <property type="term" value="P:RNA 3'-end processing"/>
    <property type="evidence" value="ECO:0007669"/>
    <property type="project" value="InterPro"/>
</dbReference>
<organism evidence="16 17">
    <name type="scientific">Lichtheimia corymbifera JMRC:FSU:9682</name>
    <dbReference type="NCBI Taxonomy" id="1263082"/>
    <lineage>
        <taxon>Eukaryota</taxon>
        <taxon>Fungi</taxon>
        <taxon>Fungi incertae sedis</taxon>
        <taxon>Mucoromycota</taxon>
        <taxon>Mucoromycotina</taxon>
        <taxon>Mucoromycetes</taxon>
        <taxon>Mucorales</taxon>
        <taxon>Lichtheimiaceae</taxon>
        <taxon>Lichtheimia</taxon>
    </lineage>
</organism>
<dbReference type="Pfam" id="PF20750">
    <property type="entry name" value="PAP_NTPase"/>
    <property type="match status" value="1"/>
</dbReference>
<dbReference type="PANTHER" id="PTHR10682:SF10">
    <property type="entry name" value="POLYNUCLEOTIDE ADENYLYLTRANSFERASE"/>
    <property type="match status" value="1"/>
</dbReference>
<feature type="domain" description="Poly(A) polymerase nucleotidyltransferase" evidence="15">
    <location>
        <begin position="4"/>
        <end position="170"/>
    </location>
</feature>
<dbReference type="EC" id="2.7.7.19" evidence="5"/>
<keyword evidence="9" id="KW-0547">Nucleotide-binding</keyword>
<gene>
    <name evidence="16" type="ORF">LCOR_05765.1</name>
</gene>
<dbReference type="GO" id="GO:0003723">
    <property type="term" value="F:RNA binding"/>
    <property type="evidence" value="ECO:0007669"/>
    <property type="project" value="InterPro"/>
</dbReference>
<comment type="subcellular location">
    <subcellularLocation>
        <location evidence="3">Nucleus</location>
    </subcellularLocation>
</comment>
<keyword evidence="8" id="KW-0479">Metal-binding</keyword>
<dbReference type="InterPro" id="IPR048840">
    <property type="entry name" value="PolA_pol_NTPase"/>
</dbReference>
<comment type="caution">
    <text evidence="16">The sequence shown here is derived from an EMBL/GenBank/DDBJ whole genome shotgun (WGS) entry which is preliminary data.</text>
</comment>
<dbReference type="Proteomes" id="UP000027586">
    <property type="component" value="Unassembled WGS sequence"/>
</dbReference>
<reference evidence="16" key="1">
    <citation type="submission" date="2013-08" db="EMBL/GenBank/DDBJ databases">
        <title>Gene expansion shapes genome architecture in the human pathogen Lichtheimia corymbifera: an evolutionary genomics analysis in the ancient terrestrial Mucorales (Mucoromycotina).</title>
        <authorList>
            <person name="Schwartze V.U."/>
            <person name="Winter S."/>
            <person name="Shelest E."/>
            <person name="Marcet-Houben M."/>
            <person name="Horn F."/>
            <person name="Wehner S."/>
            <person name="Hoffmann K."/>
            <person name="Riege K."/>
            <person name="Sammeth M."/>
            <person name="Nowrousian M."/>
            <person name="Valiante V."/>
            <person name="Linde J."/>
            <person name="Jacobsen I.D."/>
            <person name="Marz M."/>
            <person name="Brakhage A.A."/>
            <person name="Gabaldon T."/>
            <person name="Bocker S."/>
            <person name="Voigt K."/>
        </authorList>
    </citation>
    <scope>NUCLEOTIDE SEQUENCE [LARGE SCALE GENOMIC DNA]</scope>
    <source>
        <strain evidence="16">FSU 9682</strain>
    </source>
</reference>
<dbReference type="Pfam" id="PF04926">
    <property type="entry name" value="PAP_RNA-bind"/>
    <property type="match status" value="1"/>
</dbReference>
<dbReference type="SUPFAM" id="SSF81631">
    <property type="entry name" value="PAP/OAS1 substrate-binding domain"/>
    <property type="match status" value="1"/>
</dbReference>
<evidence type="ECO:0000259" key="13">
    <source>
        <dbReference type="Pfam" id="PF04926"/>
    </source>
</evidence>
<comment type="cofactor">
    <cofactor evidence="2">
        <name>Mg(2+)</name>
        <dbReference type="ChEBI" id="CHEBI:18420"/>
    </cofactor>
</comment>
<evidence type="ECO:0000259" key="15">
    <source>
        <dbReference type="Pfam" id="PF20750"/>
    </source>
</evidence>
<evidence type="ECO:0000256" key="12">
    <source>
        <dbReference type="ARBA" id="ARBA00023242"/>
    </source>
</evidence>
<dbReference type="GO" id="GO:0005634">
    <property type="term" value="C:nucleus"/>
    <property type="evidence" value="ECO:0007669"/>
    <property type="project" value="UniProtKB-SubCell"/>
</dbReference>
<dbReference type="GO" id="GO:1990817">
    <property type="term" value="F:poly(A) RNA polymerase activity"/>
    <property type="evidence" value="ECO:0007669"/>
    <property type="project" value="UniProtKB-EC"/>
</dbReference>
<dbReference type="InterPro" id="IPR007012">
    <property type="entry name" value="PolA_pol_cen_dom"/>
</dbReference>
<keyword evidence="11" id="KW-0460">Magnesium</keyword>
<comment type="cofactor">
    <cofactor evidence="1">
        <name>Mn(2+)</name>
        <dbReference type="ChEBI" id="CHEBI:29035"/>
    </cofactor>
</comment>
<protein>
    <recommendedName>
        <fullName evidence="5">polynucleotide adenylyltransferase</fullName>
        <ecNumber evidence="5">2.7.7.19</ecNumber>
    </recommendedName>
</protein>